<reference evidence="2 3" key="1">
    <citation type="journal article" date="2024" name="Ann. Entomol. Soc. Am.">
        <title>Genomic analyses of the southern and eastern yellowjacket wasps (Hymenoptera: Vespidae) reveal evolutionary signatures of social life.</title>
        <authorList>
            <person name="Catto M.A."/>
            <person name="Caine P.B."/>
            <person name="Orr S.E."/>
            <person name="Hunt B.G."/>
            <person name="Goodisman M.A.D."/>
        </authorList>
    </citation>
    <scope>NUCLEOTIDE SEQUENCE [LARGE SCALE GENOMIC DNA]</scope>
    <source>
        <strain evidence="2">232</strain>
        <tissue evidence="2">Head and thorax</tissue>
    </source>
</reference>
<dbReference type="EMBL" id="JAYRBN010000061">
    <property type="protein sequence ID" value="KAL2739667.1"/>
    <property type="molecule type" value="Genomic_DNA"/>
</dbReference>
<organism evidence="2 3">
    <name type="scientific">Vespula maculifrons</name>
    <name type="common">Eastern yellow jacket</name>
    <name type="synonym">Wasp</name>
    <dbReference type="NCBI Taxonomy" id="7453"/>
    <lineage>
        <taxon>Eukaryota</taxon>
        <taxon>Metazoa</taxon>
        <taxon>Ecdysozoa</taxon>
        <taxon>Arthropoda</taxon>
        <taxon>Hexapoda</taxon>
        <taxon>Insecta</taxon>
        <taxon>Pterygota</taxon>
        <taxon>Neoptera</taxon>
        <taxon>Endopterygota</taxon>
        <taxon>Hymenoptera</taxon>
        <taxon>Apocrita</taxon>
        <taxon>Aculeata</taxon>
        <taxon>Vespoidea</taxon>
        <taxon>Vespidae</taxon>
        <taxon>Vespinae</taxon>
        <taxon>Vespula</taxon>
    </lineage>
</organism>
<keyword evidence="3" id="KW-1185">Reference proteome</keyword>
<dbReference type="Proteomes" id="UP001607303">
    <property type="component" value="Unassembled WGS sequence"/>
</dbReference>
<evidence type="ECO:0000256" key="1">
    <source>
        <dbReference type="SAM" id="MobiDB-lite"/>
    </source>
</evidence>
<evidence type="ECO:0000313" key="2">
    <source>
        <dbReference type="EMBL" id="KAL2739667.1"/>
    </source>
</evidence>
<feature type="region of interest" description="Disordered" evidence="1">
    <location>
        <begin position="1"/>
        <end position="36"/>
    </location>
</feature>
<proteinExistence type="predicted"/>
<name>A0ABD2C3Q2_VESMC</name>
<gene>
    <name evidence="2" type="ORF">V1477_011056</name>
</gene>
<dbReference type="AlphaFoldDB" id="A0ABD2C3Q2"/>
<sequence length="114" mass="13743">MDYEPNHSTIHRTYADISKTVKKRRRRREGEEKEAGTCAHVKTIELGRNERKEYLWNETRMHVKKMELKGREKKRREKKRKEKKRNDGSDQNQSTKLKLDFSVLKGDPHRSPRP</sequence>
<feature type="compositionally biased region" description="Basic residues" evidence="1">
    <location>
        <begin position="71"/>
        <end position="83"/>
    </location>
</feature>
<evidence type="ECO:0000313" key="3">
    <source>
        <dbReference type="Proteomes" id="UP001607303"/>
    </source>
</evidence>
<accession>A0ABD2C3Q2</accession>
<comment type="caution">
    <text evidence="2">The sequence shown here is derived from an EMBL/GenBank/DDBJ whole genome shotgun (WGS) entry which is preliminary data.</text>
</comment>
<feature type="region of interest" description="Disordered" evidence="1">
    <location>
        <begin position="62"/>
        <end position="114"/>
    </location>
</feature>
<protein>
    <submittedName>
        <fullName evidence="2">Uncharacterized protein</fullName>
    </submittedName>
</protein>